<keyword evidence="7 14" id="KW-1133">Transmembrane helix</keyword>
<dbReference type="CDD" id="cd00186">
    <property type="entry name" value="TOP1Ac"/>
    <property type="match status" value="1"/>
</dbReference>
<evidence type="ECO:0000256" key="2">
    <source>
        <dbReference type="ARBA" id="ARBA00004141"/>
    </source>
</evidence>
<evidence type="ECO:0000256" key="6">
    <source>
        <dbReference type="ARBA" id="ARBA00022692"/>
    </source>
</evidence>
<feature type="transmembrane region" description="Helical" evidence="14">
    <location>
        <begin position="1096"/>
        <end position="1118"/>
    </location>
</feature>
<evidence type="ECO:0000256" key="4">
    <source>
        <dbReference type="ARBA" id="ARBA00012891"/>
    </source>
</evidence>
<dbReference type="Gene3D" id="3.40.50.140">
    <property type="match status" value="1"/>
</dbReference>
<comment type="similarity">
    <text evidence="12">Belongs to the major facilitator superfamily. Spinster (TC 2.A.1.49) family.</text>
</comment>
<name>A0AA36DF51_9BILA</name>
<feature type="region of interest" description="Disordered" evidence="13">
    <location>
        <begin position="379"/>
        <end position="400"/>
    </location>
</feature>
<dbReference type="GO" id="GO:0016020">
    <property type="term" value="C:membrane"/>
    <property type="evidence" value="ECO:0007669"/>
    <property type="project" value="UniProtKB-SubCell"/>
</dbReference>
<dbReference type="FunFam" id="3.40.50.140:FF:000002">
    <property type="entry name" value="DNA topoisomerase"/>
    <property type="match status" value="1"/>
</dbReference>
<evidence type="ECO:0000256" key="3">
    <source>
        <dbReference type="ARBA" id="ARBA00009446"/>
    </source>
</evidence>
<feature type="transmembrane region" description="Helical" evidence="14">
    <location>
        <begin position="1241"/>
        <end position="1263"/>
    </location>
</feature>
<accession>A0AA36DF51</accession>
<dbReference type="PANTHER" id="PTHR11390">
    <property type="entry name" value="PROKARYOTIC DNA TOPOISOMERASE"/>
    <property type="match status" value="1"/>
</dbReference>
<dbReference type="GO" id="GO:0006265">
    <property type="term" value="P:DNA topological change"/>
    <property type="evidence" value="ECO:0007669"/>
    <property type="project" value="InterPro"/>
</dbReference>
<comment type="catalytic activity">
    <reaction evidence="1">
        <text>ATP-independent breakage of single-stranded DNA, followed by passage and rejoining.</text>
        <dbReference type="EC" id="5.6.2.1"/>
    </reaction>
</comment>
<dbReference type="SMART" id="SM00437">
    <property type="entry name" value="TOP1Ac"/>
    <property type="match status" value="1"/>
</dbReference>
<dbReference type="Pfam" id="PF23546">
    <property type="entry name" value="Zn_ribbon_TOP3B"/>
    <property type="match status" value="1"/>
</dbReference>
<evidence type="ECO:0000256" key="5">
    <source>
        <dbReference type="ARBA" id="ARBA00022448"/>
    </source>
</evidence>
<dbReference type="InterPro" id="IPR020846">
    <property type="entry name" value="MFS_dom"/>
</dbReference>
<feature type="transmembrane region" description="Helical" evidence="14">
    <location>
        <begin position="1034"/>
        <end position="1054"/>
    </location>
</feature>
<evidence type="ECO:0000259" key="16">
    <source>
        <dbReference type="PROSITE" id="PS50880"/>
    </source>
</evidence>
<dbReference type="InterPro" id="IPR013826">
    <property type="entry name" value="Topo_IA_cen_sub3"/>
</dbReference>
<dbReference type="InterPro" id="IPR013825">
    <property type="entry name" value="Topo_IA_cen_sub2"/>
</dbReference>
<feature type="transmembrane region" description="Helical" evidence="14">
    <location>
        <begin position="1202"/>
        <end position="1221"/>
    </location>
</feature>
<dbReference type="CDD" id="cd17328">
    <property type="entry name" value="MFS_spinster_like"/>
    <property type="match status" value="1"/>
</dbReference>
<dbReference type="PROSITE" id="PS50880">
    <property type="entry name" value="TOPRIM"/>
    <property type="match status" value="1"/>
</dbReference>
<comment type="similarity">
    <text evidence="3">Belongs to the type IA topoisomerase family.</text>
</comment>
<feature type="transmembrane region" description="Helical" evidence="14">
    <location>
        <begin position="993"/>
        <end position="1013"/>
    </location>
</feature>
<evidence type="ECO:0000256" key="9">
    <source>
        <dbReference type="ARBA" id="ARBA00023125"/>
    </source>
</evidence>
<dbReference type="Gene3D" id="2.70.20.10">
    <property type="entry name" value="Topoisomerase I, domain 3"/>
    <property type="match status" value="1"/>
</dbReference>
<feature type="domain" description="Major facilitator superfamily (MFS) profile" evidence="15">
    <location>
        <begin position="833"/>
        <end position="1268"/>
    </location>
</feature>
<dbReference type="Proteomes" id="UP001177023">
    <property type="component" value="Unassembled WGS sequence"/>
</dbReference>
<dbReference type="Pfam" id="PF01751">
    <property type="entry name" value="Toprim"/>
    <property type="match status" value="1"/>
</dbReference>
<comment type="subcellular location">
    <subcellularLocation>
        <location evidence="2">Membrane</location>
        <topology evidence="2">Multi-pass membrane protein</topology>
    </subcellularLocation>
</comment>
<keyword evidence="19" id="KW-1185">Reference proteome</keyword>
<dbReference type="SMART" id="SM00493">
    <property type="entry name" value="TOPRIM"/>
    <property type="match status" value="1"/>
</dbReference>
<dbReference type="GO" id="GO:0005634">
    <property type="term" value="C:nucleus"/>
    <property type="evidence" value="ECO:0007669"/>
    <property type="project" value="TreeGrafter"/>
</dbReference>
<keyword evidence="6 14" id="KW-0812">Transmembrane</keyword>
<dbReference type="GO" id="GO:0003917">
    <property type="term" value="F:DNA topoisomerase type I (single strand cut, ATP-independent) activity"/>
    <property type="evidence" value="ECO:0007669"/>
    <property type="project" value="UniProtKB-EC"/>
</dbReference>
<sequence length="1299" mass="144031">MTVSVLMVAEKPMLADSIAQILSNGSAHKRKGWNNVCSVSEYIGRFQGKDARFKVTSTCGHVMSLDFPPKFNNWDRTDPAELYSAPVQKNEANPNMKMCNYLASEAKNIDYLVLWLDCDKEGENICFEVIDACEANLKQSCGPKFMDNVYRAHFSAITDKDIKAAMNSLGRPDLNQSLSVDARQELDLRIGCSFTRFQTKYFHGKYGNLDSSCISFGPCQTPTLAFCVKRHDQITQFKPEQYWVVQATYNLPNGGAEIRPEWSRGRIFDREVAQLFCDRIKKAGKAEVYDVSTKEARKEKPQALNTVELLRVASSSLGLSPSSTMSVAEHLYTQGYISYPRTETTSYPSNFDLQGTLAQQTGDPRWGSIARKVLADGIKRPKSGEDKGDHPPITPMKPRGGLSGDMLRIYEYVTQHFIATLMGPCIYKVTTSKLSAAGEEFQVVDRLVVDPGFTAAMSWLSADEENLRAPNLRKGDVLMLKESQLAVRETSPPGYLTESELITLMEKHGIGTDASIPVHINTICVRNYVTVESGRRLIPTPLGISLIHGYWRIDGELVLPTMRAEVEKQLTLIAKGEADYFAVKNHALEMFRQKFVYFVQNVPVIDSLFEASFTTLADAGKPFSKCGKCHRFMKLVESRPIRLYCPTCRETYNLPSSKDGQIRLHGDKKCPLDEFDLVYWQGPGGKLSRSFALCPCCYNEPPFPQMGQGKGCDNCPHPTCPNSFLTQGVCGCVQDNCDGVLMLDPQSHPKWRLTCNKCPSVVGLFEGAGKVRVSDNECVNCGAQQIRVDYKDKSPLPEAATTWTGCAFCEESVKSLLNLNHAYITSEQKESFSVGVLTLLHAMTFADRFSVAGALAPLQSFYNIDNAQSGLIQTLFLAATVTGAPLAGYFGDRYNRKWMMTGGVLIWIGVMIASSFVPGDMFGLFLVLRCIDGLSENFVYACAPSMIADYFSGQARSYAYMFFYYGINVGSAFGVMVGTAISDSVPSADWQWALRFVPAIVIVGWVCLLLFVQEPERESPVGEKSTSFMSFFHDVLYLVTIPTFLLQCLGAAMINFTTGAQGWWNAAVIYYSIDYNKNVSMAQFNQIFHHNEFKTIMLVTGFIGIASTITGVSFAVYWAESWRNGRGIFSKIKTIRAPALVLAISLSLAAPCSIGTQLFVLKDIYGYYATQLAGGFFMGAAWVLNLDILYRTTSASRRATSIMMWTLVQHLLGDGPSPYIAGSIADAFRGSDESSYGEMWALLKSFYIVNSITIPAALIHYVVAITMKRDQERNELAAAQENEALADDAGSMRKATLLD</sequence>
<feature type="domain" description="Topo IA-type catalytic" evidence="17">
    <location>
        <begin position="173"/>
        <end position="596"/>
    </location>
</feature>
<dbReference type="InterPro" id="IPR000380">
    <property type="entry name" value="Topo_IA"/>
</dbReference>
<dbReference type="SUPFAM" id="SSF103473">
    <property type="entry name" value="MFS general substrate transporter"/>
    <property type="match status" value="1"/>
</dbReference>
<dbReference type="GO" id="GO:0003677">
    <property type="term" value="F:DNA binding"/>
    <property type="evidence" value="ECO:0007669"/>
    <property type="project" value="UniProtKB-KW"/>
</dbReference>
<dbReference type="GO" id="GO:0022857">
    <property type="term" value="F:transmembrane transporter activity"/>
    <property type="evidence" value="ECO:0007669"/>
    <property type="project" value="InterPro"/>
</dbReference>
<evidence type="ECO:0000313" key="18">
    <source>
        <dbReference type="EMBL" id="CAJ0586554.1"/>
    </source>
</evidence>
<dbReference type="InterPro" id="IPR023406">
    <property type="entry name" value="Topo_IA_AS"/>
</dbReference>
<dbReference type="InterPro" id="IPR003602">
    <property type="entry name" value="Topo_IA_DNA-bd_dom"/>
</dbReference>
<evidence type="ECO:0000256" key="10">
    <source>
        <dbReference type="ARBA" id="ARBA00023136"/>
    </source>
</evidence>
<evidence type="ECO:0000256" key="8">
    <source>
        <dbReference type="ARBA" id="ARBA00023029"/>
    </source>
</evidence>
<dbReference type="SUPFAM" id="SSF56712">
    <property type="entry name" value="Prokaryotic type I DNA topoisomerase"/>
    <property type="match status" value="1"/>
</dbReference>
<keyword evidence="5" id="KW-0813">Transport</keyword>
<dbReference type="PROSITE" id="PS00396">
    <property type="entry name" value="TOPO_IA_1"/>
    <property type="match status" value="1"/>
</dbReference>
<dbReference type="InterPro" id="IPR034144">
    <property type="entry name" value="TOPRIM_TopoIII"/>
</dbReference>
<dbReference type="SMART" id="SM00436">
    <property type="entry name" value="TOP1Bc"/>
    <property type="match status" value="1"/>
</dbReference>
<dbReference type="InterPro" id="IPR056452">
    <property type="entry name" value="Zn_ribbon_TOP3B"/>
</dbReference>
<comment type="caution">
    <text evidence="18">The sequence shown here is derived from an EMBL/GenBank/DDBJ whole genome shotgun (WGS) entry which is preliminary data.</text>
</comment>
<dbReference type="InterPro" id="IPR011701">
    <property type="entry name" value="MFS"/>
</dbReference>
<evidence type="ECO:0000256" key="13">
    <source>
        <dbReference type="SAM" id="MobiDB-lite"/>
    </source>
</evidence>
<evidence type="ECO:0000256" key="12">
    <source>
        <dbReference type="ARBA" id="ARBA00024338"/>
    </source>
</evidence>
<dbReference type="Pfam" id="PF07690">
    <property type="entry name" value="MFS_1"/>
    <property type="match status" value="1"/>
</dbReference>
<dbReference type="FunFam" id="1.10.290.10:FF:000001">
    <property type="entry name" value="DNA topoisomerase"/>
    <property type="match status" value="1"/>
</dbReference>
<gene>
    <name evidence="18" type="ORF">MSPICULIGERA_LOCUS24556</name>
</gene>
<dbReference type="GO" id="GO:0006281">
    <property type="term" value="P:DNA repair"/>
    <property type="evidence" value="ECO:0007669"/>
    <property type="project" value="TreeGrafter"/>
</dbReference>
<evidence type="ECO:0000256" key="7">
    <source>
        <dbReference type="ARBA" id="ARBA00022989"/>
    </source>
</evidence>
<proteinExistence type="inferred from homology"/>
<evidence type="ECO:0000259" key="17">
    <source>
        <dbReference type="PROSITE" id="PS52039"/>
    </source>
</evidence>
<dbReference type="Gene3D" id="1.10.460.10">
    <property type="entry name" value="Topoisomerase I, domain 2"/>
    <property type="match status" value="1"/>
</dbReference>
<reference evidence="18" key="1">
    <citation type="submission" date="2023-06" db="EMBL/GenBank/DDBJ databases">
        <authorList>
            <person name="Delattre M."/>
        </authorList>
    </citation>
    <scope>NUCLEOTIDE SEQUENCE</scope>
    <source>
        <strain evidence="18">AF72</strain>
    </source>
</reference>
<dbReference type="EMBL" id="CATQJA010002709">
    <property type="protein sequence ID" value="CAJ0586554.1"/>
    <property type="molecule type" value="Genomic_DNA"/>
</dbReference>
<dbReference type="InterPro" id="IPR044770">
    <property type="entry name" value="MFS_spinster-like"/>
</dbReference>
<feature type="transmembrane region" description="Helical" evidence="14">
    <location>
        <begin position="1139"/>
        <end position="1161"/>
    </location>
</feature>
<dbReference type="PRINTS" id="PR00417">
    <property type="entry name" value="PRTPISMRASEI"/>
</dbReference>
<dbReference type="Gene3D" id="1.10.290.10">
    <property type="entry name" value="Topoisomerase I, domain 4"/>
    <property type="match status" value="1"/>
</dbReference>
<evidence type="ECO:0000259" key="15">
    <source>
        <dbReference type="PROSITE" id="PS50850"/>
    </source>
</evidence>
<feature type="transmembrane region" description="Helical" evidence="14">
    <location>
        <begin position="962"/>
        <end position="981"/>
    </location>
</feature>
<keyword evidence="8" id="KW-0799">Topoisomerase</keyword>
<evidence type="ECO:0000313" key="19">
    <source>
        <dbReference type="Proteomes" id="UP001177023"/>
    </source>
</evidence>
<keyword evidence="10 14" id="KW-0472">Membrane</keyword>
<dbReference type="InterPro" id="IPR006171">
    <property type="entry name" value="TOPRIM_dom"/>
</dbReference>
<keyword evidence="11" id="KW-0413">Isomerase</keyword>
<feature type="transmembrane region" description="Helical" evidence="14">
    <location>
        <begin position="870"/>
        <end position="891"/>
    </location>
</feature>
<protein>
    <recommendedName>
        <fullName evidence="4">DNA topoisomerase</fullName>
        <ecNumber evidence="4">5.6.2.1</ecNumber>
    </recommendedName>
</protein>
<dbReference type="PANTHER" id="PTHR11390:SF20">
    <property type="entry name" value="DNA TOPOISOMERASE 3-BETA-1"/>
    <property type="match status" value="1"/>
</dbReference>
<dbReference type="EC" id="5.6.2.1" evidence="4"/>
<keyword evidence="9" id="KW-0238">DNA-binding</keyword>
<organism evidence="18 19">
    <name type="scientific">Mesorhabditis spiculigera</name>
    <dbReference type="NCBI Taxonomy" id="96644"/>
    <lineage>
        <taxon>Eukaryota</taxon>
        <taxon>Metazoa</taxon>
        <taxon>Ecdysozoa</taxon>
        <taxon>Nematoda</taxon>
        <taxon>Chromadorea</taxon>
        <taxon>Rhabditida</taxon>
        <taxon>Rhabditina</taxon>
        <taxon>Rhabditomorpha</taxon>
        <taxon>Rhabditoidea</taxon>
        <taxon>Rhabditidae</taxon>
        <taxon>Mesorhabditinae</taxon>
        <taxon>Mesorhabditis</taxon>
    </lineage>
</organism>
<dbReference type="PROSITE" id="PS50850">
    <property type="entry name" value="MFS"/>
    <property type="match status" value="1"/>
</dbReference>
<dbReference type="InterPro" id="IPR036259">
    <property type="entry name" value="MFS_trans_sf"/>
</dbReference>
<feature type="transmembrane region" description="Helical" evidence="14">
    <location>
        <begin position="1167"/>
        <end position="1190"/>
    </location>
</feature>
<feature type="non-terminal residue" evidence="18">
    <location>
        <position position="1"/>
    </location>
</feature>
<dbReference type="InterPro" id="IPR013824">
    <property type="entry name" value="Topo_IA_cen_sub1"/>
</dbReference>
<evidence type="ECO:0000256" key="11">
    <source>
        <dbReference type="ARBA" id="ARBA00023235"/>
    </source>
</evidence>
<evidence type="ECO:0000256" key="1">
    <source>
        <dbReference type="ARBA" id="ARBA00000213"/>
    </source>
</evidence>
<dbReference type="InterPro" id="IPR023405">
    <property type="entry name" value="Topo_IA_core_domain"/>
</dbReference>
<dbReference type="CDD" id="cd03362">
    <property type="entry name" value="TOPRIM_TopoIA_TopoIII"/>
    <property type="match status" value="1"/>
</dbReference>
<dbReference type="Pfam" id="PF01131">
    <property type="entry name" value="Topoisom_bac"/>
    <property type="match status" value="1"/>
</dbReference>
<dbReference type="PROSITE" id="PS52039">
    <property type="entry name" value="TOPO_IA_2"/>
    <property type="match status" value="1"/>
</dbReference>
<feature type="transmembrane region" description="Helical" evidence="14">
    <location>
        <begin position="898"/>
        <end position="916"/>
    </location>
</feature>
<feature type="domain" description="Toprim" evidence="16">
    <location>
        <begin position="4"/>
        <end position="156"/>
    </location>
</feature>
<dbReference type="Gene3D" id="1.20.1250.20">
    <property type="entry name" value="MFS general substrate transporter like domains"/>
    <property type="match status" value="1"/>
</dbReference>
<dbReference type="GO" id="GO:0006310">
    <property type="term" value="P:DNA recombination"/>
    <property type="evidence" value="ECO:0007669"/>
    <property type="project" value="TreeGrafter"/>
</dbReference>
<dbReference type="InterPro" id="IPR003601">
    <property type="entry name" value="Topo_IA_2"/>
</dbReference>
<evidence type="ECO:0000256" key="14">
    <source>
        <dbReference type="SAM" id="Phobius"/>
    </source>
</evidence>
<feature type="compositionally biased region" description="Basic and acidic residues" evidence="13">
    <location>
        <begin position="379"/>
        <end position="390"/>
    </location>
</feature>
<dbReference type="InterPro" id="IPR013497">
    <property type="entry name" value="Topo_IA_cen"/>
</dbReference>